<evidence type="ECO:0000313" key="3">
    <source>
        <dbReference type="EMBL" id="CAF4317569.1"/>
    </source>
</evidence>
<dbReference type="Proteomes" id="UP000663829">
    <property type="component" value="Unassembled WGS sequence"/>
</dbReference>
<feature type="compositionally biased region" description="Basic residues" evidence="1">
    <location>
        <begin position="41"/>
        <end position="53"/>
    </location>
</feature>
<dbReference type="EMBL" id="CAJNOQ010019031">
    <property type="protein sequence ID" value="CAF1441668.1"/>
    <property type="molecule type" value="Genomic_DNA"/>
</dbReference>
<evidence type="ECO:0000256" key="1">
    <source>
        <dbReference type="SAM" id="MobiDB-lite"/>
    </source>
</evidence>
<comment type="caution">
    <text evidence="2">The sequence shown here is derived from an EMBL/GenBank/DDBJ whole genome shotgun (WGS) entry which is preliminary data.</text>
</comment>
<dbReference type="AlphaFoldDB" id="A0A815P1K6"/>
<sequence length="111" mass="12703">MMSCFDEDTFKLNVPFHLGVLRSQHDLRMDRSPSSNDRKSTLKKGIGRSRSHTRRNDFERDLPLQNSPTKKDIEGSTIPLDVIKGKQVNHKVKNVNTKKNINVSGKICEIQ</sequence>
<name>A0A815P1K6_9BILA</name>
<gene>
    <name evidence="2" type="ORF">GPM918_LOCUS34395</name>
    <name evidence="3" type="ORF">SRO942_LOCUS35092</name>
</gene>
<dbReference type="EMBL" id="CAJOBC010084472">
    <property type="protein sequence ID" value="CAF4317569.1"/>
    <property type="molecule type" value="Genomic_DNA"/>
</dbReference>
<dbReference type="Proteomes" id="UP000681722">
    <property type="component" value="Unassembled WGS sequence"/>
</dbReference>
<reference evidence="2" key="1">
    <citation type="submission" date="2021-02" db="EMBL/GenBank/DDBJ databases">
        <authorList>
            <person name="Nowell W R."/>
        </authorList>
    </citation>
    <scope>NUCLEOTIDE SEQUENCE</scope>
</reference>
<evidence type="ECO:0000313" key="2">
    <source>
        <dbReference type="EMBL" id="CAF1441668.1"/>
    </source>
</evidence>
<evidence type="ECO:0000313" key="4">
    <source>
        <dbReference type="Proteomes" id="UP000663829"/>
    </source>
</evidence>
<feature type="region of interest" description="Disordered" evidence="1">
    <location>
        <begin position="23"/>
        <end position="75"/>
    </location>
</feature>
<keyword evidence="4" id="KW-1185">Reference proteome</keyword>
<accession>A0A815P1K6</accession>
<proteinExistence type="predicted"/>
<feature type="compositionally biased region" description="Basic and acidic residues" evidence="1">
    <location>
        <begin position="23"/>
        <end position="40"/>
    </location>
</feature>
<protein>
    <submittedName>
        <fullName evidence="2">Uncharacterized protein</fullName>
    </submittedName>
</protein>
<organism evidence="2 4">
    <name type="scientific">Didymodactylos carnosus</name>
    <dbReference type="NCBI Taxonomy" id="1234261"/>
    <lineage>
        <taxon>Eukaryota</taxon>
        <taxon>Metazoa</taxon>
        <taxon>Spiralia</taxon>
        <taxon>Gnathifera</taxon>
        <taxon>Rotifera</taxon>
        <taxon>Eurotatoria</taxon>
        <taxon>Bdelloidea</taxon>
        <taxon>Philodinida</taxon>
        <taxon>Philodinidae</taxon>
        <taxon>Didymodactylos</taxon>
    </lineage>
</organism>